<dbReference type="InterPro" id="IPR000719">
    <property type="entry name" value="Prot_kinase_dom"/>
</dbReference>
<feature type="compositionally biased region" description="Low complexity" evidence="6">
    <location>
        <begin position="208"/>
        <end position="223"/>
    </location>
</feature>
<evidence type="ECO:0000259" key="7">
    <source>
        <dbReference type="PROSITE" id="PS50011"/>
    </source>
</evidence>
<dbReference type="OrthoDB" id="74764at2759"/>
<keyword evidence="1" id="KW-0723">Serine/threonine-protein kinase</keyword>
<evidence type="ECO:0000256" key="3">
    <source>
        <dbReference type="ARBA" id="ARBA00022741"/>
    </source>
</evidence>
<dbReference type="InterPro" id="IPR008271">
    <property type="entry name" value="Ser/Thr_kinase_AS"/>
</dbReference>
<dbReference type="GO" id="GO:0004674">
    <property type="term" value="F:protein serine/threonine kinase activity"/>
    <property type="evidence" value="ECO:0007669"/>
    <property type="project" value="UniProtKB-KW"/>
</dbReference>
<dbReference type="PROSITE" id="PS50011">
    <property type="entry name" value="PROTEIN_KINASE_DOM"/>
    <property type="match status" value="1"/>
</dbReference>
<organism evidence="8 9">
    <name type="scientific">Amphibalanus amphitrite</name>
    <name type="common">Striped barnacle</name>
    <name type="synonym">Balanus amphitrite</name>
    <dbReference type="NCBI Taxonomy" id="1232801"/>
    <lineage>
        <taxon>Eukaryota</taxon>
        <taxon>Metazoa</taxon>
        <taxon>Ecdysozoa</taxon>
        <taxon>Arthropoda</taxon>
        <taxon>Crustacea</taxon>
        <taxon>Multicrustacea</taxon>
        <taxon>Cirripedia</taxon>
        <taxon>Thoracica</taxon>
        <taxon>Thoracicalcarea</taxon>
        <taxon>Balanomorpha</taxon>
        <taxon>Balanoidea</taxon>
        <taxon>Balanidae</taxon>
        <taxon>Amphibalaninae</taxon>
        <taxon>Amphibalanus</taxon>
    </lineage>
</organism>
<gene>
    <name evidence="8" type="primary">Stk17b</name>
    <name evidence="8" type="ORF">FJT64_021459</name>
</gene>
<keyword evidence="3" id="KW-0547">Nucleotide-binding</keyword>
<dbReference type="InterPro" id="IPR011009">
    <property type="entry name" value="Kinase-like_dom_sf"/>
</dbReference>
<keyword evidence="5" id="KW-0067">ATP-binding</keyword>
<sequence>MQTLLDVEEFIREEDVIRMMRQILEGLHQLHDNNIAHLDIKPQNLLLTGPFPNCDVKLCDFGISRQVIGNGELREIMGTADYMAPEILNYEPLSLATDMWSIGVLTYALLTGYTPFTGANNQETYCNITSEEVDFPEDLFSDISDNAKDFIAGLLVKNPSGRRTLHSCLEHPWLSTDNCEPSLLSSDCVQTEKDSGFNSPASSDDETSLPFTPTSSPPSTITSADTDTQNGNDSTRRDSGFGSSSLTTGAYTIENALPAPVSQSAVDNAPVTSPAESELTVPAERRLRSCSPLAVRVVPVPNEVTLELEPTRVVSARVTMRSMTPPPVDDDASDVTSEASSSDRTSDMSWEETEFSYRRLSVAQLTDRVWDCFNEHDFNVEPVRPWENVCTGAVGRAKAMFSCKSAAPPVVRTAPRRF</sequence>
<evidence type="ECO:0000256" key="1">
    <source>
        <dbReference type="ARBA" id="ARBA00022527"/>
    </source>
</evidence>
<evidence type="ECO:0000256" key="5">
    <source>
        <dbReference type="ARBA" id="ARBA00022840"/>
    </source>
</evidence>
<dbReference type="Proteomes" id="UP000440578">
    <property type="component" value="Unassembled WGS sequence"/>
</dbReference>
<feature type="domain" description="Protein kinase" evidence="7">
    <location>
        <begin position="1"/>
        <end position="174"/>
    </location>
</feature>
<feature type="region of interest" description="Disordered" evidence="6">
    <location>
        <begin position="190"/>
        <end position="247"/>
    </location>
</feature>
<dbReference type="PROSITE" id="PS00108">
    <property type="entry name" value="PROTEIN_KINASE_ST"/>
    <property type="match status" value="1"/>
</dbReference>
<keyword evidence="2" id="KW-0808">Transferase</keyword>
<feature type="region of interest" description="Disordered" evidence="6">
    <location>
        <begin position="322"/>
        <end position="347"/>
    </location>
</feature>
<protein>
    <submittedName>
        <fullName evidence="8">Serine/threonine-protein kinase 17B</fullName>
    </submittedName>
</protein>
<proteinExistence type="predicted"/>
<dbReference type="PANTHER" id="PTHR24342:SF12">
    <property type="entry name" value="DEATH-ASSOCIATED PROTEIN KINASE RELATED"/>
    <property type="match status" value="1"/>
</dbReference>
<evidence type="ECO:0000313" key="8">
    <source>
        <dbReference type="EMBL" id="KAF0307155.1"/>
    </source>
</evidence>
<dbReference type="PANTHER" id="PTHR24342">
    <property type="entry name" value="SERINE/THREONINE-PROTEIN KINASE 17"/>
    <property type="match status" value="1"/>
</dbReference>
<dbReference type="GO" id="GO:0005634">
    <property type="term" value="C:nucleus"/>
    <property type="evidence" value="ECO:0007669"/>
    <property type="project" value="TreeGrafter"/>
</dbReference>
<accession>A0A6A4WJY1</accession>
<dbReference type="Gene3D" id="1.10.510.10">
    <property type="entry name" value="Transferase(Phosphotransferase) domain 1"/>
    <property type="match status" value="1"/>
</dbReference>
<comment type="caution">
    <text evidence="8">The sequence shown here is derived from an EMBL/GenBank/DDBJ whole genome shotgun (WGS) entry which is preliminary data.</text>
</comment>
<dbReference type="GO" id="GO:0043065">
    <property type="term" value="P:positive regulation of apoptotic process"/>
    <property type="evidence" value="ECO:0007669"/>
    <property type="project" value="TreeGrafter"/>
</dbReference>
<feature type="compositionally biased region" description="Polar residues" evidence="6">
    <location>
        <begin position="334"/>
        <end position="343"/>
    </location>
</feature>
<dbReference type="AlphaFoldDB" id="A0A6A4WJY1"/>
<dbReference type="SUPFAM" id="SSF56112">
    <property type="entry name" value="Protein kinase-like (PK-like)"/>
    <property type="match status" value="1"/>
</dbReference>
<feature type="compositionally biased region" description="Polar residues" evidence="6">
    <location>
        <begin position="224"/>
        <end position="233"/>
    </location>
</feature>
<keyword evidence="4 8" id="KW-0418">Kinase</keyword>
<name>A0A6A4WJY1_AMPAM</name>
<dbReference type="EMBL" id="VIIS01000599">
    <property type="protein sequence ID" value="KAF0307155.1"/>
    <property type="molecule type" value="Genomic_DNA"/>
</dbReference>
<reference evidence="8 9" key="1">
    <citation type="submission" date="2019-07" db="EMBL/GenBank/DDBJ databases">
        <title>Draft genome assembly of a fouling barnacle, Amphibalanus amphitrite (Darwin, 1854): The first reference genome for Thecostraca.</title>
        <authorList>
            <person name="Kim W."/>
        </authorList>
    </citation>
    <scope>NUCLEOTIDE SEQUENCE [LARGE SCALE GENOMIC DNA]</scope>
    <source>
        <strain evidence="8">SNU_AA5</strain>
        <tissue evidence="8">Soma without cirri and trophi</tissue>
    </source>
</reference>
<keyword evidence="9" id="KW-1185">Reference proteome</keyword>
<evidence type="ECO:0000256" key="6">
    <source>
        <dbReference type="SAM" id="MobiDB-lite"/>
    </source>
</evidence>
<dbReference type="GO" id="GO:0035556">
    <property type="term" value="P:intracellular signal transduction"/>
    <property type="evidence" value="ECO:0007669"/>
    <property type="project" value="TreeGrafter"/>
</dbReference>
<evidence type="ECO:0000256" key="4">
    <source>
        <dbReference type="ARBA" id="ARBA00022777"/>
    </source>
</evidence>
<dbReference type="SMART" id="SM00220">
    <property type="entry name" value="S_TKc"/>
    <property type="match status" value="1"/>
</dbReference>
<evidence type="ECO:0000256" key="2">
    <source>
        <dbReference type="ARBA" id="ARBA00022679"/>
    </source>
</evidence>
<evidence type="ECO:0000313" key="9">
    <source>
        <dbReference type="Proteomes" id="UP000440578"/>
    </source>
</evidence>
<dbReference type="GO" id="GO:0005524">
    <property type="term" value="F:ATP binding"/>
    <property type="evidence" value="ECO:0007669"/>
    <property type="project" value="UniProtKB-KW"/>
</dbReference>
<dbReference type="Pfam" id="PF00069">
    <property type="entry name" value="Pkinase"/>
    <property type="match status" value="1"/>
</dbReference>